<evidence type="ECO:0000313" key="3">
    <source>
        <dbReference type="Proteomes" id="UP000499080"/>
    </source>
</evidence>
<name>A0A4Y2WSB5_ARAVE</name>
<dbReference type="Proteomes" id="UP000499080">
    <property type="component" value="Unassembled WGS sequence"/>
</dbReference>
<feature type="region of interest" description="Disordered" evidence="1">
    <location>
        <begin position="31"/>
        <end position="55"/>
    </location>
</feature>
<protein>
    <submittedName>
        <fullName evidence="2">Uncharacterized protein</fullName>
    </submittedName>
</protein>
<comment type="caution">
    <text evidence="2">The sequence shown here is derived from an EMBL/GenBank/DDBJ whole genome shotgun (WGS) entry which is preliminary data.</text>
</comment>
<proteinExistence type="predicted"/>
<accession>A0A4Y2WSB5</accession>
<organism evidence="2 3">
    <name type="scientific">Araneus ventricosus</name>
    <name type="common">Orbweaver spider</name>
    <name type="synonym">Epeira ventricosa</name>
    <dbReference type="NCBI Taxonomy" id="182803"/>
    <lineage>
        <taxon>Eukaryota</taxon>
        <taxon>Metazoa</taxon>
        <taxon>Ecdysozoa</taxon>
        <taxon>Arthropoda</taxon>
        <taxon>Chelicerata</taxon>
        <taxon>Arachnida</taxon>
        <taxon>Araneae</taxon>
        <taxon>Araneomorphae</taxon>
        <taxon>Entelegynae</taxon>
        <taxon>Araneoidea</taxon>
        <taxon>Araneidae</taxon>
        <taxon>Araneus</taxon>
    </lineage>
</organism>
<reference evidence="2 3" key="1">
    <citation type="journal article" date="2019" name="Sci. Rep.">
        <title>Orb-weaving spider Araneus ventricosus genome elucidates the spidroin gene catalogue.</title>
        <authorList>
            <person name="Kono N."/>
            <person name="Nakamura H."/>
            <person name="Ohtoshi R."/>
            <person name="Moran D.A.P."/>
            <person name="Shinohara A."/>
            <person name="Yoshida Y."/>
            <person name="Fujiwara M."/>
            <person name="Mori M."/>
            <person name="Tomita M."/>
            <person name="Arakawa K."/>
        </authorList>
    </citation>
    <scope>NUCLEOTIDE SEQUENCE [LARGE SCALE GENOMIC DNA]</scope>
</reference>
<dbReference type="AlphaFoldDB" id="A0A4Y2WSB5"/>
<sequence length="67" mass="7641">YCRFIPRKICPDLRPLPRIWAACPRDLADNFEKTNNGSARSDNSGPEQFVSESKDYVPAEELISQQV</sequence>
<gene>
    <name evidence="2" type="ORF">AVEN_44452_1</name>
</gene>
<keyword evidence="3" id="KW-1185">Reference proteome</keyword>
<feature type="non-terminal residue" evidence="2">
    <location>
        <position position="1"/>
    </location>
</feature>
<evidence type="ECO:0000256" key="1">
    <source>
        <dbReference type="SAM" id="MobiDB-lite"/>
    </source>
</evidence>
<dbReference type="EMBL" id="BGPR01064555">
    <property type="protein sequence ID" value="GBO39514.1"/>
    <property type="molecule type" value="Genomic_DNA"/>
</dbReference>
<evidence type="ECO:0000313" key="2">
    <source>
        <dbReference type="EMBL" id="GBO39514.1"/>
    </source>
</evidence>
<feature type="compositionally biased region" description="Polar residues" evidence="1">
    <location>
        <begin position="33"/>
        <end position="46"/>
    </location>
</feature>